<evidence type="ECO:0000256" key="10">
    <source>
        <dbReference type="ARBA" id="ARBA00066707"/>
    </source>
</evidence>
<dbReference type="PRINTS" id="PR00722">
    <property type="entry name" value="CHYMOTRYPSIN"/>
</dbReference>
<keyword evidence="5" id="KW-0353">Hemolymph clotting</keyword>
<dbReference type="FunFam" id="2.40.10.10:FF:000120">
    <property type="entry name" value="Putative serine protease"/>
    <property type="match status" value="1"/>
</dbReference>
<dbReference type="InterPro" id="IPR001314">
    <property type="entry name" value="Peptidase_S1A"/>
</dbReference>
<reference evidence="15" key="1">
    <citation type="submission" date="2023-01" db="EMBL/GenBank/DDBJ databases">
        <title>Key to firefly adult light organ development and bioluminescence: homeobox transcription factors regulate luciferase expression and transportation to peroxisome.</title>
        <authorList>
            <person name="Fu X."/>
        </authorList>
    </citation>
    <scope>NUCLEOTIDE SEQUENCE [LARGE SCALE GENOMIC DNA]</scope>
</reference>
<dbReference type="Gene3D" id="2.40.10.10">
    <property type="entry name" value="Trypsin-like serine proteases"/>
    <property type="match status" value="2"/>
</dbReference>
<feature type="domain" description="Peptidase S1" evidence="13">
    <location>
        <begin position="97"/>
        <end position="354"/>
    </location>
</feature>
<keyword evidence="3 12" id="KW-0732">Signal</keyword>
<feature type="signal peptide" evidence="12">
    <location>
        <begin position="1"/>
        <end position="26"/>
    </location>
</feature>
<evidence type="ECO:0000256" key="6">
    <source>
        <dbReference type="ARBA" id="ARBA00022825"/>
    </source>
</evidence>
<evidence type="ECO:0000256" key="9">
    <source>
        <dbReference type="ARBA" id="ARBA00052079"/>
    </source>
</evidence>
<gene>
    <name evidence="14" type="ORF">RN001_001401</name>
</gene>
<accession>A0AAN7PBJ2</accession>
<dbReference type="SMART" id="SM00020">
    <property type="entry name" value="Tryp_SPc"/>
    <property type="match status" value="1"/>
</dbReference>
<dbReference type="GO" id="GO:0042381">
    <property type="term" value="P:hemolymph coagulation"/>
    <property type="evidence" value="ECO:0007669"/>
    <property type="project" value="UniProtKB-KW"/>
</dbReference>
<evidence type="ECO:0000313" key="15">
    <source>
        <dbReference type="Proteomes" id="UP001353858"/>
    </source>
</evidence>
<organism evidence="14 15">
    <name type="scientific">Aquatica leii</name>
    <dbReference type="NCBI Taxonomy" id="1421715"/>
    <lineage>
        <taxon>Eukaryota</taxon>
        <taxon>Metazoa</taxon>
        <taxon>Ecdysozoa</taxon>
        <taxon>Arthropoda</taxon>
        <taxon>Hexapoda</taxon>
        <taxon>Insecta</taxon>
        <taxon>Pterygota</taxon>
        <taxon>Neoptera</taxon>
        <taxon>Endopterygota</taxon>
        <taxon>Coleoptera</taxon>
        <taxon>Polyphaga</taxon>
        <taxon>Elateriformia</taxon>
        <taxon>Elateroidea</taxon>
        <taxon>Lampyridae</taxon>
        <taxon>Luciolinae</taxon>
        <taxon>Aquatica</taxon>
    </lineage>
</organism>
<evidence type="ECO:0000256" key="11">
    <source>
        <dbReference type="RuleBase" id="RU363034"/>
    </source>
</evidence>
<dbReference type="SUPFAM" id="SSF50494">
    <property type="entry name" value="Trypsin-like serine proteases"/>
    <property type="match status" value="1"/>
</dbReference>
<evidence type="ECO:0000256" key="8">
    <source>
        <dbReference type="ARBA" id="ARBA00024195"/>
    </source>
</evidence>
<evidence type="ECO:0000313" key="14">
    <source>
        <dbReference type="EMBL" id="KAK4885130.1"/>
    </source>
</evidence>
<keyword evidence="2 11" id="KW-0645">Protease</keyword>
<evidence type="ECO:0000259" key="13">
    <source>
        <dbReference type="PROSITE" id="PS50240"/>
    </source>
</evidence>
<comment type="catalytic activity">
    <reaction evidence="9">
        <text>Selective cleavage of 103-Arg-|-Ser-104 and 124-Ile-|-Ile-125 bonds in Limulus clotting factor B to form activated factor B. Cleavage of -Pro-Arg-|-Xaa- bonds in synthetic substrates.</text>
        <dbReference type="EC" id="3.4.21.84"/>
    </reaction>
</comment>
<proteinExistence type="inferred from homology"/>
<evidence type="ECO:0000256" key="7">
    <source>
        <dbReference type="ARBA" id="ARBA00023157"/>
    </source>
</evidence>
<feature type="chain" id="PRO_5043002568" description="limulus clotting factor C" evidence="12">
    <location>
        <begin position="27"/>
        <end position="354"/>
    </location>
</feature>
<dbReference type="Pfam" id="PF00089">
    <property type="entry name" value="Trypsin"/>
    <property type="match status" value="1"/>
</dbReference>
<dbReference type="InterPro" id="IPR033116">
    <property type="entry name" value="TRYPSIN_SER"/>
</dbReference>
<comment type="caution">
    <text evidence="14">The sequence shown here is derived from an EMBL/GenBank/DDBJ whole genome shotgun (WGS) entry which is preliminary data.</text>
</comment>
<keyword evidence="15" id="KW-1185">Reference proteome</keyword>
<evidence type="ECO:0000256" key="12">
    <source>
        <dbReference type="SAM" id="SignalP"/>
    </source>
</evidence>
<dbReference type="EMBL" id="JARPUR010000001">
    <property type="protein sequence ID" value="KAK4885130.1"/>
    <property type="molecule type" value="Genomic_DNA"/>
</dbReference>
<evidence type="ECO:0000256" key="3">
    <source>
        <dbReference type="ARBA" id="ARBA00022729"/>
    </source>
</evidence>
<dbReference type="InterPro" id="IPR051487">
    <property type="entry name" value="Ser/Thr_Proteases_Immune/Dev"/>
</dbReference>
<keyword evidence="6 11" id="KW-0720">Serine protease</keyword>
<dbReference type="Proteomes" id="UP001353858">
    <property type="component" value="Unassembled WGS sequence"/>
</dbReference>
<dbReference type="InterPro" id="IPR018114">
    <property type="entry name" value="TRYPSIN_HIS"/>
</dbReference>
<dbReference type="GO" id="GO:0004252">
    <property type="term" value="F:serine-type endopeptidase activity"/>
    <property type="evidence" value="ECO:0007669"/>
    <property type="project" value="InterPro"/>
</dbReference>
<dbReference type="InterPro" id="IPR043504">
    <property type="entry name" value="Peptidase_S1_PA_chymotrypsin"/>
</dbReference>
<sequence length="354" mass="38681">MSVISNNCKVFYCIVIGLVTLGLTHTQDDPPPCSQNYECMPIPECKDMDSIDIIYPCDENSICCPTINKSSSNESTITSRISVLPSNCGIVTSTNRIVGGDLAAIGQFPWMALLGYMQKGIPFVQFLCGGSLITKEHVLTAAHCISIDTRLKLEVVRLGEYNLEVGEDCDGTFCTNSTDFSIANIVVHDGFNKTSLENDIAIVKLKQFVEFTEFIQPICLPIIDIGIDYTLTINKKLTVSGWGKTDSANIGGSSRLLYTTVVVWDTRKCNASVPPKTRPIRDSQLCANGVRKQDACKGDSGGPLINSTIVNGDFKYYQVGVVSFATALTCGNVELPTVYTKVEYFLNWIITNIS</sequence>
<keyword evidence="1" id="KW-0768">Sushi</keyword>
<dbReference type="PROSITE" id="PS50240">
    <property type="entry name" value="TRYPSIN_DOM"/>
    <property type="match status" value="1"/>
</dbReference>
<evidence type="ECO:0000256" key="4">
    <source>
        <dbReference type="ARBA" id="ARBA00022801"/>
    </source>
</evidence>
<dbReference type="GO" id="GO:0006508">
    <property type="term" value="P:proteolysis"/>
    <property type="evidence" value="ECO:0007669"/>
    <property type="project" value="UniProtKB-KW"/>
</dbReference>
<evidence type="ECO:0000256" key="2">
    <source>
        <dbReference type="ARBA" id="ARBA00022670"/>
    </source>
</evidence>
<dbReference type="CDD" id="cd00190">
    <property type="entry name" value="Tryp_SPc"/>
    <property type="match status" value="1"/>
</dbReference>
<keyword evidence="4 11" id="KW-0378">Hydrolase</keyword>
<dbReference type="PROSITE" id="PS00135">
    <property type="entry name" value="TRYPSIN_SER"/>
    <property type="match status" value="1"/>
</dbReference>
<comment type="similarity">
    <text evidence="8">Belongs to the peptidase S1 family. CLIP subfamily.</text>
</comment>
<protein>
    <recommendedName>
        <fullName evidence="10">limulus clotting factor C</fullName>
        <ecNumber evidence="10">3.4.21.84</ecNumber>
    </recommendedName>
</protein>
<keyword evidence="7" id="KW-1015">Disulfide bond</keyword>
<dbReference type="PROSITE" id="PS00134">
    <property type="entry name" value="TRYPSIN_HIS"/>
    <property type="match status" value="1"/>
</dbReference>
<name>A0AAN7PBJ2_9COLE</name>
<dbReference type="InterPro" id="IPR001254">
    <property type="entry name" value="Trypsin_dom"/>
</dbReference>
<evidence type="ECO:0000256" key="1">
    <source>
        <dbReference type="ARBA" id="ARBA00022659"/>
    </source>
</evidence>
<dbReference type="EC" id="3.4.21.84" evidence="10"/>
<dbReference type="InterPro" id="IPR009003">
    <property type="entry name" value="Peptidase_S1_PA"/>
</dbReference>
<dbReference type="PANTHER" id="PTHR24256">
    <property type="entry name" value="TRYPTASE-RELATED"/>
    <property type="match status" value="1"/>
</dbReference>
<evidence type="ECO:0000256" key="5">
    <source>
        <dbReference type="ARBA" id="ARBA00022820"/>
    </source>
</evidence>
<dbReference type="AlphaFoldDB" id="A0AAN7PBJ2"/>